<dbReference type="GO" id="GO:0009977">
    <property type="term" value="F:proton motive force dependent protein transmembrane transporter activity"/>
    <property type="evidence" value="ECO:0007669"/>
    <property type="project" value="TreeGrafter"/>
</dbReference>
<proteinExistence type="predicted"/>
<sequence length="248" mass="28375">METEGLFSTNFQDNFNKYFPFLMELRKRLLFTITIFLISGFIGFFYYEKIINTILSMLNFKGVNVVFTSPFQFFTLAINSGILAGVLGAFPLILIQIISFIKPALTKKEYKTILFLIPITIILFVIGFLYGVAIMKYIVAIFYQKSVELNIGNLLDINLLLSKIILTSTLMGVSFQFPIVMTVLMRLKVIRYKDFIRQRLLAYSIAIIFAAFLPPTDILSLAFLTLPLVMLFEITLILNKAILKSHIL</sequence>
<protein>
    <recommendedName>
        <fullName evidence="8">Sec-independent protein translocase protein TatC</fullName>
    </recommendedName>
</protein>
<dbReference type="Proteomes" id="UP000179013">
    <property type="component" value="Unassembled WGS sequence"/>
</dbReference>
<feature type="transmembrane region" description="Helical" evidence="5">
    <location>
        <begin position="113"/>
        <end position="144"/>
    </location>
</feature>
<dbReference type="PANTHER" id="PTHR30371:SF0">
    <property type="entry name" value="SEC-INDEPENDENT PROTEIN TRANSLOCASE PROTEIN TATC, CHLOROPLASTIC-RELATED"/>
    <property type="match status" value="1"/>
</dbReference>
<feature type="transmembrane region" description="Helical" evidence="5">
    <location>
        <begin position="164"/>
        <end position="184"/>
    </location>
</feature>
<feature type="transmembrane region" description="Helical" evidence="5">
    <location>
        <begin position="73"/>
        <end position="101"/>
    </location>
</feature>
<feature type="transmembrane region" description="Helical" evidence="5">
    <location>
        <begin position="29"/>
        <end position="47"/>
    </location>
</feature>
<dbReference type="PRINTS" id="PR01840">
    <property type="entry name" value="TATCFAMILY"/>
</dbReference>
<name>A0A1F7XAC9_9BACT</name>
<dbReference type="EMBL" id="MGFU01000060">
    <property type="protein sequence ID" value="OGM11338.1"/>
    <property type="molecule type" value="Genomic_DNA"/>
</dbReference>
<dbReference type="AlphaFoldDB" id="A0A1F7XAC9"/>
<evidence type="ECO:0000256" key="2">
    <source>
        <dbReference type="ARBA" id="ARBA00022692"/>
    </source>
</evidence>
<dbReference type="InterPro" id="IPR002033">
    <property type="entry name" value="TatC"/>
</dbReference>
<evidence type="ECO:0000256" key="5">
    <source>
        <dbReference type="SAM" id="Phobius"/>
    </source>
</evidence>
<dbReference type="GO" id="GO:0033281">
    <property type="term" value="C:TAT protein transport complex"/>
    <property type="evidence" value="ECO:0007669"/>
    <property type="project" value="TreeGrafter"/>
</dbReference>
<gene>
    <name evidence="6" type="ORF">A2V80_01405</name>
</gene>
<evidence type="ECO:0000256" key="1">
    <source>
        <dbReference type="ARBA" id="ARBA00004141"/>
    </source>
</evidence>
<comment type="caution">
    <text evidence="6">The sequence shown here is derived from an EMBL/GenBank/DDBJ whole genome shotgun (WGS) entry which is preliminary data.</text>
</comment>
<keyword evidence="3 5" id="KW-1133">Transmembrane helix</keyword>
<evidence type="ECO:0000256" key="3">
    <source>
        <dbReference type="ARBA" id="ARBA00022989"/>
    </source>
</evidence>
<feature type="transmembrane region" description="Helical" evidence="5">
    <location>
        <begin position="219"/>
        <end position="238"/>
    </location>
</feature>
<dbReference type="GO" id="GO:0065002">
    <property type="term" value="P:intracellular protein transmembrane transport"/>
    <property type="evidence" value="ECO:0007669"/>
    <property type="project" value="TreeGrafter"/>
</dbReference>
<feature type="transmembrane region" description="Helical" evidence="5">
    <location>
        <begin position="196"/>
        <end position="213"/>
    </location>
</feature>
<keyword evidence="4 5" id="KW-0472">Membrane</keyword>
<comment type="subcellular location">
    <subcellularLocation>
        <location evidence="1">Membrane</location>
        <topology evidence="1">Multi-pass membrane protein</topology>
    </subcellularLocation>
</comment>
<evidence type="ECO:0000313" key="6">
    <source>
        <dbReference type="EMBL" id="OGM11338.1"/>
    </source>
</evidence>
<evidence type="ECO:0000313" key="7">
    <source>
        <dbReference type="Proteomes" id="UP000179013"/>
    </source>
</evidence>
<evidence type="ECO:0000256" key="4">
    <source>
        <dbReference type="ARBA" id="ARBA00023136"/>
    </source>
</evidence>
<dbReference type="PANTHER" id="PTHR30371">
    <property type="entry name" value="SEC-INDEPENDENT PROTEIN TRANSLOCASE PROTEIN TATC"/>
    <property type="match status" value="1"/>
</dbReference>
<accession>A0A1F7XAC9</accession>
<organism evidence="6 7">
    <name type="scientific">Candidatus Woesebacteria bacterium RBG_16_39_8b</name>
    <dbReference type="NCBI Taxonomy" id="1802482"/>
    <lineage>
        <taxon>Bacteria</taxon>
        <taxon>Candidatus Woeseibacteriota</taxon>
    </lineage>
</organism>
<keyword evidence="2 5" id="KW-0812">Transmembrane</keyword>
<reference evidence="6 7" key="1">
    <citation type="journal article" date="2016" name="Nat. Commun.">
        <title>Thousands of microbial genomes shed light on interconnected biogeochemical processes in an aquifer system.</title>
        <authorList>
            <person name="Anantharaman K."/>
            <person name="Brown C.T."/>
            <person name="Hug L.A."/>
            <person name="Sharon I."/>
            <person name="Castelle C.J."/>
            <person name="Probst A.J."/>
            <person name="Thomas B.C."/>
            <person name="Singh A."/>
            <person name="Wilkins M.J."/>
            <person name="Karaoz U."/>
            <person name="Brodie E.L."/>
            <person name="Williams K.H."/>
            <person name="Hubbard S.S."/>
            <person name="Banfield J.F."/>
        </authorList>
    </citation>
    <scope>NUCLEOTIDE SEQUENCE [LARGE SCALE GENOMIC DNA]</scope>
</reference>
<dbReference type="Pfam" id="PF00902">
    <property type="entry name" value="TatC"/>
    <property type="match status" value="1"/>
</dbReference>
<evidence type="ECO:0008006" key="8">
    <source>
        <dbReference type="Google" id="ProtNLM"/>
    </source>
</evidence>
<dbReference type="GO" id="GO:0043953">
    <property type="term" value="P:protein transport by the Tat complex"/>
    <property type="evidence" value="ECO:0007669"/>
    <property type="project" value="TreeGrafter"/>
</dbReference>